<gene>
    <name evidence="1" type="ORF">TorRG33x02_142180</name>
</gene>
<organism evidence="1 2">
    <name type="scientific">Trema orientale</name>
    <name type="common">Charcoal tree</name>
    <name type="synonym">Celtis orientalis</name>
    <dbReference type="NCBI Taxonomy" id="63057"/>
    <lineage>
        <taxon>Eukaryota</taxon>
        <taxon>Viridiplantae</taxon>
        <taxon>Streptophyta</taxon>
        <taxon>Embryophyta</taxon>
        <taxon>Tracheophyta</taxon>
        <taxon>Spermatophyta</taxon>
        <taxon>Magnoliopsida</taxon>
        <taxon>eudicotyledons</taxon>
        <taxon>Gunneridae</taxon>
        <taxon>Pentapetalae</taxon>
        <taxon>rosids</taxon>
        <taxon>fabids</taxon>
        <taxon>Rosales</taxon>
        <taxon>Cannabaceae</taxon>
        <taxon>Trema</taxon>
    </lineage>
</organism>
<dbReference type="Proteomes" id="UP000237000">
    <property type="component" value="Unassembled WGS sequence"/>
</dbReference>
<keyword evidence="2" id="KW-1185">Reference proteome</keyword>
<sequence length="61" mass="6864">MQHLGEVKQLRVGREGYGVQGWCGFPSFESVFVLGVLYLKAKKQLESDFVQGILTLSTQIF</sequence>
<evidence type="ECO:0000313" key="2">
    <source>
        <dbReference type="Proteomes" id="UP000237000"/>
    </source>
</evidence>
<dbReference type="AlphaFoldDB" id="A0A2P5EWL7"/>
<comment type="caution">
    <text evidence="1">The sequence shown here is derived from an EMBL/GenBank/DDBJ whole genome shotgun (WGS) entry which is preliminary data.</text>
</comment>
<accession>A0A2P5EWL7</accession>
<protein>
    <submittedName>
        <fullName evidence="1">Uncharacterized protein</fullName>
    </submittedName>
</protein>
<dbReference type="InParanoid" id="A0A2P5EWL7"/>
<dbReference type="OrthoDB" id="10298610at2759"/>
<name>A0A2P5EWL7_TREOI</name>
<reference evidence="2" key="1">
    <citation type="submission" date="2016-06" db="EMBL/GenBank/DDBJ databases">
        <title>Parallel loss of symbiosis genes in relatives of nitrogen-fixing non-legume Parasponia.</title>
        <authorList>
            <person name="Van Velzen R."/>
            <person name="Holmer R."/>
            <person name="Bu F."/>
            <person name="Rutten L."/>
            <person name="Van Zeijl A."/>
            <person name="Liu W."/>
            <person name="Santuari L."/>
            <person name="Cao Q."/>
            <person name="Sharma T."/>
            <person name="Shen D."/>
            <person name="Roswanjaya Y."/>
            <person name="Wardhani T."/>
            <person name="Kalhor M.S."/>
            <person name="Jansen J."/>
            <person name="Van den Hoogen J."/>
            <person name="Gungor B."/>
            <person name="Hartog M."/>
            <person name="Hontelez J."/>
            <person name="Verver J."/>
            <person name="Yang W.-C."/>
            <person name="Schijlen E."/>
            <person name="Repin R."/>
            <person name="Schilthuizen M."/>
            <person name="Schranz E."/>
            <person name="Heidstra R."/>
            <person name="Miyata K."/>
            <person name="Fedorova E."/>
            <person name="Kohlen W."/>
            <person name="Bisseling T."/>
            <person name="Smit S."/>
            <person name="Geurts R."/>
        </authorList>
    </citation>
    <scope>NUCLEOTIDE SEQUENCE [LARGE SCALE GENOMIC DNA]</scope>
    <source>
        <strain evidence="2">cv. RG33-2</strain>
    </source>
</reference>
<proteinExistence type="predicted"/>
<evidence type="ECO:0000313" key="1">
    <source>
        <dbReference type="EMBL" id="PON89932.1"/>
    </source>
</evidence>
<dbReference type="EMBL" id="JXTC01000088">
    <property type="protein sequence ID" value="PON89932.1"/>
    <property type="molecule type" value="Genomic_DNA"/>
</dbReference>